<dbReference type="GO" id="GO:0046961">
    <property type="term" value="F:proton-transporting ATPase activity, rotational mechanism"/>
    <property type="evidence" value="ECO:0007669"/>
    <property type="project" value="InterPro"/>
</dbReference>
<dbReference type="SUPFAM" id="SSF50615">
    <property type="entry name" value="N-terminal domain of alpha and beta subunits of F1 ATP synthase"/>
    <property type="match status" value="1"/>
</dbReference>
<keyword evidence="4" id="KW-0547">Nucleotide-binding</keyword>
<dbReference type="InterPro" id="IPR004100">
    <property type="entry name" value="ATPase_F1/V1/A1_a/bsu_N"/>
</dbReference>
<gene>
    <name evidence="10" type="ORF">ASZ78_000045</name>
</gene>
<dbReference type="STRING" id="9009.A0A226MFL0"/>
<dbReference type="GO" id="GO:0005524">
    <property type="term" value="F:ATP binding"/>
    <property type="evidence" value="ECO:0007669"/>
    <property type="project" value="UniProtKB-KW"/>
</dbReference>
<dbReference type="GO" id="GO:0005765">
    <property type="term" value="C:lysosomal membrane"/>
    <property type="evidence" value="ECO:0007669"/>
    <property type="project" value="TreeGrafter"/>
</dbReference>
<sequence>MEGDVGTRMTDIEQESLLGAVHSISGPVVTATRMAGAAMYELVRVGHAELVGEIIRLEGDLATLQVYEETSRSTAGLRVGDPVLRTGQPLSVELGPGILGSIFDGIQRPLRDIAQLTGSIYIPRGVNIPALPRHLTWDFVPSKNIQASASFRRTGEHQWGMGSQVGGQKWDMRTGEHKQDMMIWGCRYNSGI</sequence>
<feature type="domain" description="ATPase F1/V1/A1 complex alpha/beta subunit N-terminal" evidence="9">
    <location>
        <begin position="21"/>
        <end position="87"/>
    </location>
</feature>
<protein>
    <recommendedName>
        <fullName evidence="2">H(+)-transporting two-sector ATPase</fullName>
        <ecNumber evidence="2">7.1.2.2</ecNumber>
    </recommendedName>
</protein>
<dbReference type="Gene3D" id="2.40.50.100">
    <property type="match status" value="1"/>
</dbReference>
<dbReference type="EMBL" id="MCFN01001066">
    <property type="protein sequence ID" value="OXB53799.1"/>
    <property type="molecule type" value="Genomic_DNA"/>
</dbReference>
<evidence type="ECO:0000256" key="6">
    <source>
        <dbReference type="ARBA" id="ARBA00022840"/>
    </source>
</evidence>
<dbReference type="InterPro" id="IPR022878">
    <property type="entry name" value="V-ATPase_asu"/>
</dbReference>
<keyword evidence="3" id="KW-0813">Transport</keyword>
<dbReference type="Pfam" id="PF02874">
    <property type="entry name" value="ATP-synt_ab_N"/>
    <property type="match status" value="1"/>
</dbReference>
<reference evidence="10 11" key="1">
    <citation type="submission" date="2016-07" db="EMBL/GenBank/DDBJ databases">
        <title>Disparate Historic Effective Population Sizes Predicted by Modern Levels of Genome Diversity for the Scaled Quail (Callipepla squamata) and the Northern Bobwhite (Colinus virginianus): Inferences from First and Second Generation Draft Genome Assemblies for Sympatric New World Quail.</title>
        <authorList>
            <person name="Oldeschulte D.L."/>
            <person name="Halley Y.A."/>
            <person name="Bhattarai E.K."/>
            <person name="Brashear W.A."/>
            <person name="Hill J."/>
            <person name="Metz R.P."/>
            <person name="Johnson C.D."/>
            <person name="Rollins D."/>
            <person name="Peterson M.J."/>
            <person name="Bickhart D.M."/>
            <person name="Decker J.E."/>
            <person name="Seabury C.M."/>
        </authorList>
    </citation>
    <scope>NUCLEOTIDE SEQUENCE [LARGE SCALE GENOMIC DNA]</scope>
    <source>
        <strain evidence="10 11">Texas</strain>
        <tissue evidence="10">Leg muscle</tissue>
    </source>
</reference>
<dbReference type="CDD" id="cd18119">
    <property type="entry name" value="ATP-synt_V_A-type_alpha_N"/>
    <property type="match status" value="1"/>
</dbReference>
<evidence type="ECO:0000259" key="9">
    <source>
        <dbReference type="Pfam" id="PF02874"/>
    </source>
</evidence>
<evidence type="ECO:0000256" key="1">
    <source>
        <dbReference type="ARBA" id="ARBA00008936"/>
    </source>
</evidence>
<dbReference type="Gene3D" id="3.40.50.300">
    <property type="entry name" value="P-loop containing nucleotide triphosphate hydrolases"/>
    <property type="match status" value="1"/>
</dbReference>
<evidence type="ECO:0000313" key="10">
    <source>
        <dbReference type="EMBL" id="OXB53799.1"/>
    </source>
</evidence>
<evidence type="ECO:0000256" key="8">
    <source>
        <dbReference type="ARBA" id="ARBA00023065"/>
    </source>
</evidence>
<dbReference type="InterPro" id="IPR036121">
    <property type="entry name" value="ATPase_F1/V1/A1_a/bsu_N_sf"/>
</dbReference>
<dbReference type="PANTHER" id="PTHR43607:SF8">
    <property type="entry name" value="H(+)-TRANSPORTING TWO-SECTOR ATPASE"/>
    <property type="match status" value="1"/>
</dbReference>
<dbReference type="InterPro" id="IPR027417">
    <property type="entry name" value="P-loop_NTPase"/>
</dbReference>
<evidence type="ECO:0000256" key="2">
    <source>
        <dbReference type="ARBA" id="ARBA00012473"/>
    </source>
</evidence>
<keyword evidence="6" id="KW-0067">ATP-binding</keyword>
<dbReference type="OrthoDB" id="1676488at2759"/>
<evidence type="ECO:0000313" key="11">
    <source>
        <dbReference type="Proteomes" id="UP000198323"/>
    </source>
</evidence>
<dbReference type="PANTHER" id="PTHR43607">
    <property type="entry name" value="V-TYPE PROTON ATPASE CATALYTIC SUBUNIT A"/>
    <property type="match status" value="1"/>
</dbReference>
<dbReference type="InterPro" id="IPR023366">
    <property type="entry name" value="ATP_synth_asu-like_sf"/>
</dbReference>
<evidence type="ECO:0000256" key="3">
    <source>
        <dbReference type="ARBA" id="ARBA00022448"/>
    </source>
</evidence>
<evidence type="ECO:0000256" key="4">
    <source>
        <dbReference type="ARBA" id="ARBA00022741"/>
    </source>
</evidence>
<evidence type="ECO:0000256" key="7">
    <source>
        <dbReference type="ARBA" id="ARBA00022967"/>
    </source>
</evidence>
<keyword evidence="11" id="KW-1185">Reference proteome</keyword>
<dbReference type="Proteomes" id="UP000198323">
    <property type="component" value="Unassembled WGS sequence"/>
</dbReference>
<dbReference type="GO" id="GO:0046034">
    <property type="term" value="P:ATP metabolic process"/>
    <property type="evidence" value="ECO:0007669"/>
    <property type="project" value="InterPro"/>
</dbReference>
<evidence type="ECO:0000256" key="5">
    <source>
        <dbReference type="ARBA" id="ARBA00022781"/>
    </source>
</evidence>
<accession>A0A226MFL0</accession>
<name>A0A226MFL0_CALSU</name>
<proteinExistence type="inferred from homology"/>
<comment type="caution">
    <text evidence="10">The sequence shown here is derived from an EMBL/GenBank/DDBJ whole genome shotgun (WGS) entry which is preliminary data.</text>
</comment>
<dbReference type="EC" id="7.1.2.2" evidence="2"/>
<dbReference type="Gene3D" id="2.40.30.20">
    <property type="match status" value="1"/>
</dbReference>
<keyword evidence="5" id="KW-0375">Hydrogen ion transport</keyword>
<dbReference type="FunFam" id="2.40.30.20:FF:000002">
    <property type="entry name" value="V-type proton ATPase catalytic subunit A"/>
    <property type="match status" value="1"/>
</dbReference>
<dbReference type="AlphaFoldDB" id="A0A226MFL0"/>
<organism evidence="10 11">
    <name type="scientific">Callipepla squamata</name>
    <name type="common">Scaled quail</name>
    <dbReference type="NCBI Taxonomy" id="9009"/>
    <lineage>
        <taxon>Eukaryota</taxon>
        <taxon>Metazoa</taxon>
        <taxon>Chordata</taxon>
        <taxon>Craniata</taxon>
        <taxon>Vertebrata</taxon>
        <taxon>Euteleostomi</taxon>
        <taxon>Archelosauria</taxon>
        <taxon>Archosauria</taxon>
        <taxon>Dinosauria</taxon>
        <taxon>Saurischia</taxon>
        <taxon>Theropoda</taxon>
        <taxon>Coelurosauria</taxon>
        <taxon>Aves</taxon>
        <taxon>Neognathae</taxon>
        <taxon>Galloanserae</taxon>
        <taxon>Galliformes</taxon>
        <taxon>Odontophoridae</taxon>
        <taxon>Callipepla</taxon>
    </lineage>
</organism>
<keyword evidence="7" id="KW-1278">Translocase</keyword>
<keyword evidence="8" id="KW-0406">Ion transport</keyword>
<comment type="similarity">
    <text evidence="1">Belongs to the ATPase alpha/beta chains family.</text>
</comment>